<dbReference type="InParanoid" id="A0A6P8SX69"/>
<name>A0A6P8SX69_GYMAC</name>
<dbReference type="PROSITE" id="PS50005">
    <property type="entry name" value="TPR"/>
    <property type="match status" value="1"/>
</dbReference>
<evidence type="ECO:0000256" key="10">
    <source>
        <dbReference type="PROSITE-ProRule" id="PRU00339"/>
    </source>
</evidence>
<keyword evidence="5 10" id="KW-0802">TPR repeat</keyword>
<accession>A0A6P8SX69</accession>
<comment type="subcellular location">
    <subcellularLocation>
        <location evidence="1">Mitochondrion outer membrane</location>
        <topology evidence="1">Single-pass membrane protein</topology>
    </subcellularLocation>
</comment>
<dbReference type="GO" id="GO:0030150">
    <property type="term" value="P:protein import into mitochondrial matrix"/>
    <property type="evidence" value="ECO:0007669"/>
    <property type="project" value="TreeGrafter"/>
</dbReference>
<evidence type="ECO:0000256" key="3">
    <source>
        <dbReference type="ARBA" id="ARBA00022737"/>
    </source>
</evidence>
<keyword evidence="8 12" id="KW-0472">Membrane</keyword>
<dbReference type="GO" id="GO:0045039">
    <property type="term" value="P:protein insertion into mitochondrial inner membrane"/>
    <property type="evidence" value="ECO:0007669"/>
    <property type="project" value="TreeGrafter"/>
</dbReference>
<dbReference type="AlphaFoldDB" id="A0A6P8SX69"/>
<dbReference type="Gene3D" id="1.25.40.10">
    <property type="entry name" value="Tetratricopeptide repeat domain"/>
    <property type="match status" value="1"/>
</dbReference>
<keyword evidence="2 12" id="KW-0812">Transmembrane</keyword>
<keyword evidence="13" id="KW-1185">Reference proteome</keyword>
<dbReference type="Proteomes" id="UP000515161">
    <property type="component" value="Unplaced"/>
</dbReference>
<dbReference type="PANTHER" id="PTHR46208">
    <property type="entry name" value="MITOCHONDRIAL IMPORT RECEPTOR SUBUNIT TOM70"/>
    <property type="match status" value="1"/>
</dbReference>
<feature type="region of interest" description="Disordered" evidence="11">
    <location>
        <begin position="37"/>
        <end position="85"/>
    </location>
</feature>
<dbReference type="GeneID" id="117535232"/>
<dbReference type="GO" id="GO:0008320">
    <property type="term" value="F:protein transmembrane transporter activity"/>
    <property type="evidence" value="ECO:0007669"/>
    <property type="project" value="TreeGrafter"/>
</dbReference>
<dbReference type="InterPro" id="IPR019734">
    <property type="entry name" value="TPR_rpt"/>
</dbReference>
<evidence type="ECO:0000256" key="4">
    <source>
        <dbReference type="ARBA" id="ARBA00022787"/>
    </source>
</evidence>
<gene>
    <name evidence="14" type="primary">LOC117535232</name>
</gene>
<keyword evidence="7" id="KW-0496">Mitochondrion</keyword>
<dbReference type="InterPro" id="IPR011990">
    <property type="entry name" value="TPR-like_helical_dom_sf"/>
</dbReference>
<evidence type="ECO:0000313" key="14">
    <source>
        <dbReference type="RefSeq" id="XP_034055518.1"/>
    </source>
</evidence>
<reference evidence="14" key="1">
    <citation type="submission" date="2025-08" db="UniProtKB">
        <authorList>
            <consortium name="RefSeq"/>
        </authorList>
    </citation>
    <scope>IDENTIFICATION</scope>
</reference>
<keyword evidence="6 12" id="KW-1133">Transmembrane helix</keyword>
<evidence type="ECO:0000256" key="8">
    <source>
        <dbReference type="ARBA" id="ARBA00023136"/>
    </source>
</evidence>
<evidence type="ECO:0000256" key="7">
    <source>
        <dbReference type="ARBA" id="ARBA00023128"/>
    </source>
</evidence>
<dbReference type="RefSeq" id="XP_034055518.1">
    <property type="nucleotide sequence ID" value="XM_034199627.1"/>
</dbReference>
<keyword evidence="3" id="KW-0677">Repeat</keyword>
<evidence type="ECO:0000313" key="13">
    <source>
        <dbReference type="Proteomes" id="UP000515161"/>
    </source>
</evidence>
<feature type="transmembrane region" description="Helical" evidence="12">
    <location>
        <begin position="14"/>
        <end position="34"/>
    </location>
</feature>
<dbReference type="GO" id="GO:0030943">
    <property type="term" value="F:mitochondrion targeting sequence binding"/>
    <property type="evidence" value="ECO:0007669"/>
    <property type="project" value="TreeGrafter"/>
</dbReference>
<proteinExistence type="inferred from homology"/>
<dbReference type="PROSITE" id="PS50293">
    <property type="entry name" value="TPR_REGION"/>
    <property type="match status" value="1"/>
</dbReference>
<evidence type="ECO:0000256" key="1">
    <source>
        <dbReference type="ARBA" id="ARBA00004572"/>
    </source>
</evidence>
<evidence type="ECO:0000256" key="6">
    <source>
        <dbReference type="ARBA" id="ARBA00022989"/>
    </source>
</evidence>
<dbReference type="SMART" id="SM00028">
    <property type="entry name" value="TPR"/>
    <property type="match status" value="2"/>
</dbReference>
<evidence type="ECO:0000256" key="9">
    <source>
        <dbReference type="ARBA" id="ARBA00038030"/>
    </source>
</evidence>
<feature type="repeat" description="TPR" evidence="10">
    <location>
        <begin position="84"/>
        <end position="117"/>
    </location>
</feature>
<dbReference type="KEGG" id="gacu:117535232"/>
<dbReference type="Pfam" id="PF00515">
    <property type="entry name" value="TPR_1"/>
    <property type="match status" value="1"/>
</dbReference>
<dbReference type="PANTHER" id="PTHR46208:SF1">
    <property type="entry name" value="MITOCHONDRIAL IMPORT RECEPTOR SUBUNIT TOM70"/>
    <property type="match status" value="1"/>
</dbReference>
<dbReference type="GO" id="GO:0005741">
    <property type="term" value="C:mitochondrial outer membrane"/>
    <property type="evidence" value="ECO:0007669"/>
    <property type="project" value="UniProtKB-SubCell"/>
</dbReference>
<comment type="similarity">
    <text evidence="9">Belongs to the Tom70 family.</text>
</comment>
<evidence type="ECO:0000256" key="11">
    <source>
        <dbReference type="SAM" id="MobiDB-lite"/>
    </source>
</evidence>
<evidence type="ECO:0000256" key="12">
    <source>
        <dbReference type="SAM" id="Phobius"/>
    </source>
</evidence>
<organism evidence="13 14">
    <name type="scientific">Gymnodraco acuticeps</name>
    <name type="common">Antarctic dragonfish</name>
    <dbReference type="NCBI Taxonomy" id="8218"/>
    <lineage>
        <taxon>Eukaryota</taxon>
        <taxon>Metazoa</taxon>
        <taxon>Chordata</taxon>
        <taxon>Craniata</taxon>
        <taxon>Vertebrata</taxon>
        <taxon>Euteleostomi</taxon>
        <taxon>Actinopterygii</taxon>
        <taxon>Neopterygii</taxon>
        <taxon>Teleostei</taxon>
        <taxon>Neoteleostei</taxon>
        <taxon>Acanthomorphata</taxon>
        <taxon>Eupercaria</taxon>
        <taxon>Perciformes</taxon>
        <taxon>Notothenioidei</taxon>
        <taxon>Bathydraconidae</taxon>
        <taxon>Gymnodraco</taxon>
    </lineage>
</organism>
<dbReference type="SUPFAM" id="SSF48452">
    <property type="entry name" value="TPR-like"/>
    <property type="match status" value="1"/>
</dbReference>
<sequence>MASSKPVETQMPRWQLALLVGTPLVLGVGAVYLWNRSRSEGSGSGDREPGSGERSSGERKTPEGSASPEARGQEQDSMSPLDRAQAAKNKGNKYFKAGKYENAIQCYTEAIALCPTEQKTDLSTFYQNRAAAYEQQMKWAEVVQDCSQAVDMNPRYIKALFRRAKALEKLENRRECLEGQTGCVIINLPCVICSGELFLSCYCLAPLSAACHAPSVYPV</sequence>
<evidence type="ECO:0000256" key="5">
    <source>
        <dbReference type="ARBA" id="ARBA00022803"/>
    </source>
</evidence>
<dbReference type="OrthoDB" id="8812840at2759"/>
<protein>
    <submittedName>
        <fullName evidence="14">Mitochondrial import receptor subunit TOM70-like</fullName>
    </submittedName>
</protein>
<feature type="compositionally biased region" description="Basic and acidic residues" evidence="11">
    <location>
        <begin position="45"/>
        <end position="62"/>
    </location>
</feature>
<evidence type="ECO:0000256" key="2">
    <source>
        <dbReference type="ARBA" id="ARBA00022692"/>
    </source>
</evidence>
<keyword evidence="4" id="KW-1000">Mitochondrion outer membrane</keyword>